<dbReference type="InterPro" id="IPR009040">
    <property type="entry name" value="Ferritin-like_diiron"/>
</dbReference>
<organism evidence="10 11">
    <name type="scientific">Chryseobacterium formosense</name>
    <dbReference type="NCBI Taxonomy" id="236814"/>
    <lineage>
        <taxon>Bacteria</taxon>
        <taxon>Pseudomonadati</taxon>
        <taxon>Bacteroidota</taxon>
        <taxon>Flavobacteriia</taxon>
        <taxon>Flavobacteriales</taxon>
        <taxon>Weeksellaceae</taxon>
        <taxon>Chryseobacterium group</taxon>
        <taxon>Chryseobacterium</taxon>
    </lineage>
</organism>
<dbReference type="GO" id="GO:0008198">
    <property type="term" value="F:ferrous iron binding"/>
    <property type="evidence" value="ECO:0007669"/>
    <property type="project" value="TreeGrafter"/>
</dbReference>
<name>A0A085Z8T1_9FLAO</name>
<dbReference type="PANTHER" id="PTHR11431">
    <property type="entry name" value="FERRITIN"/>
    <property type="match status" value="1"/>
</dbReference>
<evidence type="ECO:0000256" key="3">
    <source>
        <dbReference type="ARBA" id="ARBA00022723"/>
    </source>
</evidence>
<dbReference type="GO" id="GO:0005829">
    <property type="term" value="C:cytosol"/>
    <property type="evidence" value="ECO:0007669"/>
    <property type="project" value="TreeGrafter"/>
</dbReference>
<dbReference type="PANTHER" id="PTHR11431:SF127">
    <property type="entry name" value="BACTERIAL NON-HEME FERRITIN"/>
    <property type="match status" value="1"/>
</dbReference>
<dbReference type="SUPFAM" id="SSF47240">
    <property type="entry name" value="Ferritin-like"/>
    <property type="match status" value="1"/>
</dbReference>
<proteinExistence type="inferred from homology"/>
<dbReference type="FunFam" id="1.20.1260.10:FF:000001">
    <property type="entry name" value="Non-heme ferritin"/>
    <property type="match status" value="1"/>
</dbReference>
<comment type="similarity">
    <text evidence="1 8">Belongs to the ferritin family. Prokaryotic subfamily.</text>
</comment>
<evidence type="ECO:0000256" key="1">
    <source>
        <dbReference type="ARBA" id="ARBA00006950"/>
    </source>
</evidence>
<reference evidence="10 11" key="1">
    <citation type="submission" date="2014-07" db="EMBL/GenBank/DDBJ databases">
        <title>Genome of Chryseobacterium formosense LMG 24722.</title>
        <authorList>
            <person name="Pipes S.E."/>
            <person name="Stropko S.J."/>
            <person name="Newman J.D."/>
        </authorList>
    </citation>
    <scope>NUCLEOTIDE SEQUENCE [LARGE SCALE GENOMIC DNA]</scope>
    <source>
        <strain evidence="10 11">LMG 24722</strain>
    </source>
</reference>
<keyword evidence="11" id="KW-1185">Reference proteome</keyword>
<dbReference type="GO" id="GO:0016301">
    <property type="term" value="F:kinase activity"/>
    <property type="evidence" value="ECO:0007669"/>
    <property type="project" value="UniProtKB-KW"/>
</dbReference>
<dbReference type="GO" id="GO:0006879">
    <property type="term" value="P:intracellular iron ion homeostasis"/>
    <property type="evidence" value="ECO:0007669"/>
    <property type="project" value="UniProtKB-KW"/>
</dbReference>
<dbReference type="CDD" id="cd01055">
    <property type="entry name" value="Nonheme_Ferritin"/>
    <property type="match status" value="1"/>
</dbReference>
<evidence type="ECO:0000313" key="11">
    <source>
        <dbReference type="Proteomes" id="UP000028713"/>
    </source>
</evidence>
<evidence type="ECO:0000256" key="8">
    <source>
        <dbReference type="RuleBase" id="RU361145"/>
    </source>
</evidence>
<comment type="caution">
    <text evidence="10">The sequence shown here is derived from an EMBL/GenBank/DDBJ whole genome shotgun (WGS) entry which is preliminary data.</text>
</comment>
<feature type="binding site" evidence="7">
    <location>
        <position position="54"/>
    </location>
    <ligand>
        <name>Fe cation</name>
        <dbReference type="ChEBI" id="CHEBI:24875"/>
        <label>1</label>
    </ligand>
</feature>
<feature type="binding site" evidence="7">
    <location>
        <position position="98"/>
    </location>
    <ligand>
        <name>Fe cation</name>
        <dbReference type="ChEBI" id="CHEBI:24875"/>
        <label>1</label>
    </ligand>
</feature>
<dbReference type="InterPro" id="IPR009078">
    <property type="entry name" value="Ferritin-like_SF"/>
</dbReference>
<keyword evidence="10" id="KW-0808">Transferase</keyword>
<dbReference type="InterPro" id="IPR001519">
    <property type="entry name" value="Ferritin"/>
</dbReference>
<keyword evidence="3 7" id="KW-0479">Metal-binding</keyword>
<evidence type="ECO:0000259" key="9">
    <source>
        <dbReference type="PROSITE" id="PS50905"/>
    </source>
</evidence>
<feature type="domain" description="Ferritin-like diiron" evidence="9">
    <location>
        <begin position="4"/>
        <end position="149"/>
    </location>
</feature>
<dbReference type="eggNOG" id="COG1528">
    <property type="taxonomic scope" value="Bacteria"/>
</dbReference>
<dbReference type="PROSITE" id="PS50905">
    <property type="entry name" value="FERRITIN_LIKE"/>
    <property type="match status" value="1"/>
</dbReference>
<feature type="binding site" evidence="7">
    <location>
        <position position="131"/>
    </location>
    <ligand>
        <name>Fe cation</name>
        <dbReference type="ChEBI" id="CHEBI:24875"/>
        <label>1</label>
    </ligand>
</feature>
<evidence type="ECO:0000313" key="10">
    <source>
        <dbReference type="EMBL" id="KFF00845.1"/>
    </source>
</evidence>
<gene>
    <name evidence="10" type="ORF">IX39_09550</name>
</gene>
<keyword evidence="2 8" id="KW-0409">Iron storage</keyword>
<keyword evidence="8" id="KW-0963">Cytoplasm</keyword>
<dbReference type="RefSeq" id="WP_034675622.1">
    <property type="nucleotide sequence ID" value="NZ_FPAP01000001.1"/>
</dbReference>
<accession>A0A085Z8T1</accession>
<evidence type="ECO:0000256" key="4">
    <source>
        <dbReference type="ARBA" id="ARBA00023002"/>
    </source>
</evidence>
<sequence>MNTNRLSPRLEKALSDQMNTEDLQSRTYFSYGIWAADKGYNGISNFLFRHAQEERDHAVKFMQYVLNRGGKPTITALPAPNDEPQSLTECFDLVFKHEVENTTAIYKLVDIALEEKDWASWNFLQWFVKEQIEEETFAMDLIDKLKIAGGDRASDESLFTLDRTLESAPDDAELAQNATGANP</sequence>
<dbReference type="GO" id="GO:0042802">
    <property type="term" value="F:identical protein binding"/>
    <property type="evidence" value="ECO:0007669"/>
    <property type="project" value="UniProtKB-ARBA"/>
</dbReference>
<dbReference type="AlphaFoldDB" id="A0A085Z8T1"/>
<dbReference type="STRING" id="236814.IX39_09550"/>
<comment type="subcellular location">
    <subcellularLocation>
        <location evidence="8">Cytoplasm</location>
    </subcellularLocation>
</comment>
<evidence type="ECO:0000256" key="5">
    <source>
        <dbReference type="ARBA" id="ARBA00023004"/>
    </source>
</evidence>
<comment type="function">
    <text evidence="8">Iron-storage protein.</text>
</comment>
<evidence type="ECO:0000256" key="7">
    <source>
        <dbReference type="PIRSR" id="PIRSR601519-1"/>
    </source>
</evidence>
<dbReference type="OrthoDB" id="9801481at2"/>
<keyword evidence="10" id="KW-0418">Kinase</keyword>
<protein>
    <recommendedName>
        <fullName evidence="8">Ferritin</fullName>
        <ecNumber evidence="8">1.16.3.2</ecNumber>
    </recommendedName>
</protein>
<dbReference type="EC" id="1.16.3.2" evidence="8"/>
<dbReference type="InterPro" id="IPR012347">
    <property type="entry name" value="Ferritin-like"/>
</dbReference>
<dbReference type="InterPro" id="IPR041719">
    <property type="entry name" value="Ferritin_prok"/>
</dbReference>
<keyword evidence="4" id="KW-0560">Oxidoreductase</keyword>
<comment type="function">
    <text evidence="6">May alleviate iron toxicity in the presence of oxygen.</text>
</comment>
<dbReference type="GO" id="GO:0008199">
    <property type="term" value="F:ferric iron binding"/>
    <property type="evidence" value="ECO:0007669"/>
    <property type="project" value="InterPro"/>
</dbReference>
<dbReference type="GO" id="GO:0006826">
    <property type="term" value="P:iron ion transport"/>
    <property type="evidence" value="ECO:0007669"/>
    <property type="project" value="InterPro"/>
</dbReference>
<keyword evidence="5 7" id="KW-0408">Iron</keyword>
<dbReference type="InterPro" id="IPR008331">
    <property type="entry name" value="Ferritin_DPS_dom"/>
</dbReference>
<dbReference type="GO" id="GO:0004322">
    <property type="term" value="F:ferroxidase activity"/>
    <property type="evidence" value="ECO:0007669"/>
    <property type="project" value="TreeGrafter"/>
</dbReference>
<dbReference type="Proteomes" id="UP000028713">
    <property type="component" value="Unassembled WGS sequence"/>
</dbReference>
<dbReference type="Gene3D" id="1.20.1260.10">
    <property type="match status" value="1"/>
</dbReference>
<feature type="binding site" evidence="7">
    <location>
        <position position="21"/>
    </location>
    <ligand>
        <name>Fe cation</name>
        <dbReference type="ChEBI" id="CHEBI:24875"/>
        <label>1</label>
    </ligand>
</feature>
<comment type="catalytic activity">
    <reaction evidence="8">
        <text>4 Fe(2+) + O2 + 6 H2O = 4 iron(III) oxide-hydroxide + 12 H(+)</text>
        <dbReference type="Rhea" id="RHEA:11972"/>
        <dbReference type="ChEBI" id="CHEBI:15377"/>
        <dbReference type="ChEBI" id="CHEBI:15378"/>
        <dbReference type="ChEBI" id="CHEBI:15379"/>
        <dbReference type="ChEBI" id="CHEBI:29033"/>
        <dbReference type="ChEBI" id="CHEBI:78619"/>
        <dbReference type="EC" id="1.16.3.2"/>
    </reaction>
</comment>
<evidence type="ECO:0000256" key="2">
    <source>
        <dbReference type="ARBA" id="ARBA00022434"/>
    </source>
</evidence>
<feature type="binding site" evidence="7">
    <location>
        <position position="57"/>
    </location>
    <ligand>
        <name>Fe cation</name>
        <dbReference type="ChEBI" id="CHEBI:24875"/>
        <label>1</label>
    </ligand>
</feature>
<dbReference type="Pfam" id="PF00210">
    <property type="entry name" value="Ferritin"/>
    <property type="match status" value="1"/>
</dbReference>
<evidence type="ECO:0000256" key="6">
    <source>
        <dbReference type="ARBA" id="ARBA00054546"/>
    </source>
</evidence>
<dbReference type="EMBL" id="JPRP01000001">
    <property type="protein sequence ID" value="KFF00845.1"/>
    <property type="molecule type" value="Genomic_DNA"/>
</dbReference>